<gene>
    <name evidence="2" type="ORF">EVOR1521_LOCUS26575</name>
</gene>
<keyword evidence="3" id="KW-1185">Reference proteome</keyword>
<proteinExistence type="predicted"/>
<feature type="region of interest" description="Disordered" evidence="1">
    <location>
        <begin position="1"/>
        <end position="22"/>
    </location>
</feature>
<dbReference type="Proteomes" id="UP001178507">
    <property type="component" value="Unassembled WGS sequence"/>
</dbReference>
<dbReference type="EMBL" id="CAUJNA010003521">
    <property type="protein sequence ID" value="CAJ1404040.1"/>
    <property type="molecule type" value="Genomic_DNA"/>
</dbReference>
<evidence type="ECO:0000313" key="2">
    <source>
        <dbReference type="EMBL" id="CAJ1404040.1"/>
    </source>
</evidence>
<comment type="caution">
    <text evidence="2">The sequence shown here is derived from an EMBL/GenBank/DDBJ whole genome shotgun (WGS) entry which is preliminary data.</text>
</comment>
<sequence length="167" mass="18215">MARGRLPERTDAPQSQAALAQRQRETVTPEDLLLTAKDASKKILFVGECTHLFTAAAAKLVTQKLPGLELNWTSTELCWPSGLEVELKRTVEWLRSCGVTVANGVDATRLPSYSPKALAAAIWVMPFPRGAKSRSTSSTVKDAIQGLIQGLCGASPHFWTWQRAVAR</sequence>
<protein>
    <submittedName>
        <fullName evidence="2">Uncharacterized protein</fullName>
    </submittedName>
</protein>
<dbReference type="AlphaFoldDB" id="A0AA36JET1"/>
<accession>A0AA36JET1</accession>
<evidence type="ECO:0000313" key="3">
    <source>
        <dbReference type="Proteomes" id="UP001178507"/>
    </source>
</evidence>
<reference evidence="2" key="1">
    <citation type="submission" date="2023-08" db="EMBL/GenBank/DDBJ databases">
        <authorList>
            <person name="Chen Y."/>
            <person name="Shah S."/>
            <person name="Dougan E. K."/>
            <person name="Thang M."/>
            <person name="Chan C."/>
        </authorList>
    </citation>
    <scope>NUCLEOTIDE SEQUENCE</scope>
</reference>
<evidence type="ECO:0000256" key="1">
    <source>
        <dbReference type="SAM" id="MobiDB-lite"/>
    </source>
</evidence>
<feature type="compositionally biased region" description="Basic and acidic residues" evidence="1">
    <location>
        <begin position="1"/>
        <end position="11"/>
    </location>
</feature>
<organism evidence="2 3">
    <name type="scientific">Effrenium voratum</name>
    <dbReference type="NCBI Taxonomy" id="2562239"/>
    <lineage>
        <taxon>Eukaryota</taxon>
        <taxon>Sar</taxon>
        <taxon>Alveolata</taxon>
        <taxon>Dinophyceae</taxon>
        <taxon>Suessiales</taxon>
        <taxon>Symbiodiniaceae</taxon>
        <taxon>Effrenium</taxon>
    </lineage>
</organism>
<name>A0AA36JET1_9DINO</name>